<organism evidence="1 2">
    <name type="scientific">Clostridium taeniosporum</name>
    <dbReference type="NCBI Taxonomy" id="394958"/>
    <lineage>
        <taxon>Bacteria</taxon>
        <taxon>Bacillati</taxon>
        <taxon>Bacillota</taxon>
        <taxon>Clostridia</taxon>
        <taxon>Eubacteriales</taxon>
        <taxon>Clostridiaceae</taxon>
        <taxon>Clostridium</taxon>
    </lineage>
</organism>
<dbReference type="AlphaFoldDB" id="A0A1D7XJI1"/>
<dbReference type="Proteomes" id="UP000094652">
    <property type="component" value="Chromosome"/>
</dbReference>
<evidence type="ECO:0000313" key="1">
    <source>
        <dbReference type="EMBL" id="AOR23497.1"/>
    </source>
</evidence>
<keyword evidence="2" id="KW-1185">Reference proteome</keyword>
<dbReference type="STRING" id="394958.BGI42_06985"/>
<proteinExistence type="predicted"/>
<sequence>MGSIKEWSFEFSELKFFLFNRKICRICGTKMKKVTSKKYIGMKKFRGVVTGLSYDKAYEVTIFYYCSKCDKKYSLEELAKGKK</sequence>
<dbReference type="OrthoDB" id="1910097at2"/>
<accession>A0A1D7XJI1</accession>
<gene>
    <name evidence="1" type="ORF">BGI42_06985</name>
</gene>
<protein>
    <submittedName>
        <fullName evidence="1">Uncharacterized protein</fullName>
    </submittedName>
</protein>
<dbReference type="EMBL" id="CP017253">
    <property type="protein sequence ID" value="AOR23497.1"/>
    <property type="molecule type" value="Genomic_DNA"/>
</dbReference>
<evidence type="ECO:0000313" key="2">
    <source>
        <dbReference type="Proteomes" id="UP000094652"/>
    </source>
</evidence>
<dbReference type="KEGG" id="ctae:BGI42_06985"/>
<reference evidence="2" key="1">
    <citation type="submission" date="2016-09" db="EMBL/GenBank/DDBJ databases">
        <title>Genomics of Clostridium taeniosporum, an organism which forms endospores with ribbon-like appendages.</title>
        <authorList>
            <person name="Walker J.R."/>
        </authorList>
    </citation>
    <scope>NUCLEOTIDE SEQUENCE [LARGE SCALE GENOMIC DNA]</scope>
    <source>
        <strain evidence="2">1/k</strain>
    </source>
</reference>
<name>A0A1D7XJI1_9CLOT</name>
<dbReference type="RefSeq" id="WP_069679648.1">
    <property type="nucleotide sequence ID" value="NZ_CP017253.2"/>
</dbReference>